<gene>
    <name evidence="1" type="ORF">PJ311_08075</name>
</gene>
<evidence type="ECO:0000313" key="2">
    <source>
        <dbReference type="Proteomes" id="UP001211894"/>
    </source>
</evidence>
<comment type="caution">
    <text evidence="1">The sequence shown here is derived from an EMBL/GenBank/DDBJ whole genome shotgun (WGS) entry which is preliminary data.</text>
</comment>
<accession>A0ABT4X2U6</accession>
<reference evidence="1 2" key="1">
    <citation type="submission" date="2023-01" db="EMBL/GenBank/DDBJ databases">
        <title>Bacillus changyiensis sp. nov., isolated from a coastal deposit.</title>
        <authorList>
            <person name="Xiao G."/>
            <person name="Lai Q."/>
            <person name="Hu Z."/>
            <person name="Shao Z."/>
        </authorList>
    </citation>
    <scope>NUCLEOTIDE SEQUENCE [LARGE SCALE GENOMIC DNA]</scope>
    <source>
        <strain evidence="1 2">CLL-7-23</strain>
    </source>
</reference>
<keyword evidence="2" id="KW-1185">Reference proteome</keyword>
<dbReference type="RefSeq" id="WP_271340414.1">
    <property type="nucleotide sequence ID" value="NZ_JAQKAB010000004.1"/>
</dbReference>
<evidence type="ECO:0000313" key="1">
    <source>
        <dbReference type="EMBL" id="MDA7026566.1"/>
    </source>
</evidence>
<proteinExistence type="predicted"/>
<name>A0ABT4X2U6_9BACI</name>
<organism evidence="1 2">
    <name type="scientific">Bacillus changyiensis</name>
    <dbReference type="NCBI Taxonomy" id="3004103"/>
    <lineage>
        <taxon>Bacteria</taxon>
        <taxon>Bacillati</taxon>
        <taxon>Bacillota</taxon>
        <taxon>Bacilli</taxon>
        <taxon>Bacillales</taxon>
        <taxon>Bacillaceae</taxon>
        <taxon>Bacillus</taxon>
    </lineage>
</organism>
<sequence length="120" mass="13938">MGNKLYRCIVCGYKGLIQKPLYKGEYQKTFDICPCCDFEFGYSEDHDVRLGYIVTPDHLIEAAFQLYRKQWIEAGMKIPIPEDIPEELRNGDSLKPEVLLKQLKSLNLDLNNFDIDGFNE</sequence>
<dbReference type="EMBL" id="JAQKAB010000004">
    <property type="protein sequence ID" value="MDA7026566.1"/>
    <property type="molecule type" value="Genomic_DNA"/>
</dbReference>
<protein>
    <submittedName>
        <fullName evidence="1">Uncharacterized protein</fullName>
    </submittedName>
</protein>
<dbReference type="Proteomes" id="UP001211894">
    <property type="component" value="Unassembled WGS sequence"/>
</dbReference>